<name>A0A9D4R8P0_DREPO</name>
<keyword evidence="11" id="KW-1185">Reference proteome</keyword>
<keyword evidence="5" id="KW-0548">Nucleotidyltransferase</keyword>
<evidence type="ECO:0000256" key="6">
    <source>
        <dbReference type="ARBA" id="ARBA00022723"/>
    </source>
</evidence>
<reference evidence="10" key="1">
    <citation type="journal article" date="2019" name="bioRxiv">
        <title>The Genome of the Zebra Mussel, Dreissena polymorpha: A Resource for Invasive Species Research.</title>
        <authorList>
            <person name="McCartney M.A."/>
            <person name="Auch B."/>
            <person name="Kono T."/>
            <person name="Mallez S."/>
            <person name="Zhang Y."/>
            <person name="Obille A."/>
            <person name="Becker A."/>
            <person name="Abrahante J.E."/>
            <person name="Garbe J."/>
            <person name="Badalamenti J.P."/>
            <person name="Herman A."/>
            <person name="Mangelson H."/>
            <person name="Liachko I."/>
            <person name="Sullivan S."/>
            <person name="Sone E.D."/>
            <person name="Koren S."/>
            <person name="Silverstein K.A.T."/>
            <person name="Beckman K.B."/>
            <person name="Gohl D.M."/>
        </authorList>
    </citation>
    <scope>NUCLEOTIDE SEQUENCE</scope>
    <source>
        <strain evidence="10">Duluth1</strain>
        <tissue evidence="10">Whole animal</tissue>
    </source>
</reference>
<accession>A0A9D4R8P0</accession>
<reference evidence="10" key="2">
    <citation type="submission" date="2020-11" db="EMBL/GenBank/DDBJ databases">
        <authorList>
            <person name="McCartney M.A."/>
            <person name="Auch B."/>
            <person name="Kono T."/>
            <person name="Mallez S."/>
            <person name="Becker A."/>
            <person name="Gohl D.M."/>
            <person name="Silverstein K.A.T."/>
            <person name="Koren S."/>
            <person name="Bechman K.B."/>
            <person name="Herman A."/>
            <person name="Abrahante J.E."/>
            <person name="Garbe J."/>
        </authorList>
    </citation>
    <scope>NUCLEOTIDE SEQUENCE</scope>
    <source>
        <strain evidence="10">Duluth1</strain>
        <tissue evidence="10">Whole animal</tissue>
    </source>
</reference>
<evidence type="ECO:0000313" key="11">
    <source>
        <dbReference type="Proteomes" id="UP000828390"/>
    </source>
</evidence>
<dbReference type="GO" id="GO:0005739">
    <property type="term" value="C:mitochondrion"/>
    <property type="evidence" value="ECO:0007669"/>
    <property type="project" value="TreeGrafter"/>
</dbReference>
<comment type="similarity">
    <text evidence="2 8">Belongs to the tRNA nucleotidyltransferase/poly(A) polymerase family.</text>
</comment>
<dbReference type="Pfam" id="PF01743">
    <property type="entry name" value="PolyA_pol"/>
    <property type="match status" value="1"/>
</dbReference>
<evidence type="ECO:0000256" key="3">
    <source>
        <dbReference type="ARBA" id="ARBA00022679"/>
    </source>
</evidence>
<dbReference type="EMBL" id="JAIWYP010000003">
    <property type="protein sequence ID" value="KAH3859184.1"/>
    <property type="molecule type" value="Genomic_DNA"/>
</dbReference>
<evidence type="ECO:0000256" key="8">
    <source>
        <dbReference type="RuleBase" id="RU003953"/>
    </source>
</evidence>
<keyword evidence="3 8" id="KW-0808">Transferase</keyword>
<dbReference type="AlphaFoldDB" id="A0A9D4R8P0"/>
<dbReference type="GO" id="GO:0016779">
    <property type="term" value="F:nucleotidyltransferase activity"/>
    <property type="evidence" value="ECO:0007669"/>
    <property type="project" value="UniProtKB-KW"/>
</dbReference>
<organism evidence="10 11">
    <name type="scientific">Dreissena polymorpha</name>
    <name type="common">Zebra mussel</name>
    <name type="synonym">Mytilus polymorpha</name>
    <dbReference type="NCBI Taxonomy" id="45954"/>
    <lineage>
        <taxon>Eukaryota</taxon>
        <taxon>Metazoa</taxon>
        <taxon>Spiralia</taxon>
        <taxon>Lophotrochozoa</taxon>
        <taxon>Mollusca</taxon>
        <taxon>Bivalvia</taxon>
        <taxon>Autobranchia</taxon>
        <taxon>Heteroconchia</taxon>
        <taxon>Euheterodonta</taxon>
        <taxon>Imparidentia</taxon>
        <taxon>Neoheterodontei</taxon>
        <taxon>Myida</taxon>
        <taxon>Dreissenoidea</taxon>
        <taxon>Dreissenidae</taxon>
        <taxon>Dreissena</taxon>
    </lineage>
</organism>
<evidence type="ECO:0000313" key="10">
    <source>
        <dbReference type="EMBL" id="KAH3859184.1"/>
    </source>
</evidence>
<dbReference type="GO" id="GO:0000049">
    <property type="term" value="F:tRNA binding"/>
    <property type="evidence" value="ECO:0007669"/>
    <property type="project" value="TreeGrafter"/>
</dbReference>
<dbReference type="SUPFAM" id="SSF81301">
    <property type="entry name" value="Nucleotidyltransferase"/>
    <property type="match status" value="1"/>
</dbReference>
<dbReference type="Gene3D" id="3.30.460.10">
    <property type="entry name" value="Beta Polymerase, domain 2"/>
    <property type="match status" value="1"/>
</dbReference>
<dbReference type="PANTHER" id="PTHR46173">
    <property type="entry name" value="CCA TRNA NUCLEOTIDYLTRANSFERASE 1, MITOCHONDRIAL"/>
    <property type="match status" value="1"/>
</dbReference>
<dbReference type="GO" id="GO:0001680">
    <property type="term" value="P:tRNA 3'-terminal CCA addition"/>
    <property type="evidence" value="ECO:0007669"/>
    <property type="project" value="TreeGrafter"/>
</dbReference>
<keyword evidence="8" id="KW-0694">RNA-binding</keyword>
<dbReference type="GO" id="GO:1990180">
    <property type="term" value="P:mitochondrial tRNA 3'-end processing"/>
    <property type="evidence" value="ECO:0007669"/>
    <property type="project" value="TreeGrafter"/>
</dbReference>
<evidence type="ECO:0000256" key="1">
    <source>
        <dbReference type="ARBA" id="ARBA00001946"/>
    </source>
</evidence>
<dbReference type="InterPro" id="IPR043519">
    <property type="entry name" value="NT_sf"/>
</dbReference>
<comment type="cofactor">
    <cofactor evidence="1">
        <name>Mg(2+)</name>
        <dbReference type="ChEBI" id="CHEBI:18420"/>
    </cofactor>
</comment>
<dbReference type="InterPro" id="IPR050264">
    <property type="entry name" value="Bact_CCA-adding_enz_type3_sf"/>
</dbReference>
<evidence type="ECO:0000259" key="9">
    <source>
        <dbReference type="Pfam" id="PF01743"/>
    </source>
</evidence>
<gene>
    <name evidence="10" type="ORF">DPMN_101900</name>
</gene>
<keyword evidence="6" id="KW-0479">Metal-binding</keyword>
<evidence type="ECO:0000256" key="2">
    <source>
        <dbReference type="ARBA" id="ARBA00007265"/>
    </source>
</evidence>
<protein>
    <recommendedName>
        <fullName evidence="9">Poly A polymerase head domain-containing protein</fullName>
    </recommendedName>
</protein>
<keyword evidence="7" id="KW-0460">Magnesium</keyword>
<sequence>MKLDTPEFHKLFTSELKTLIALFEKNKHEIRIAGGPVRDLLMGKVCHDVDLATTATPTQMKEMFELEGIRMINNKGESHGTITARINDKVFTYHPDIKKICSTKMLFSNSH</sequence>
<dbReference type="Proteomes" id="UP000828390">
    <property type="component" value="Unassembled WGS sequence"/>
</dbReference>
<evidence type="ECO:0000256" key="4">
    <source>
        <dbReference type="ARBA" id="ARBA00022694"/>
    </source>
</evidence>
<dbReference type="GO" id="GO:0046872">
    <property type="term" value="F:metal ion binding"/>
    <property type="evidence" value="ECO:0007669"/>
    <property type="project" value="UniProtKB-KW"/>
</dbReference>
<dbReference type="PANTHER" id="PTHR46173:SF1">
    <property type="entry name" value="CCA TRNA NUCLEOTIDYLTRANSFERASE 1, MITOCHONDRIAL"/>
    <property type="match status" value="1"/>
</dbReference>
<comment type="caution">
    <text evidence="10">The sequence shown here is derived from an EMBL/GenBank/DDBJ whole genome shotgun (WGS) entry which is preliminary data.</text>
</comment>
<proteinExistence type="inferred from homology"/>
<evidence type="ECO:0000256" key="5">
    <source>
        <dbReference type="ARBA" id="ARBA00022695"/>
    </source>
</evidence>
<feature type="domain" description="Poly A polymerase head" evidence="9">
    <location>
        <begin position="30"/>
        <end position="91"/>
    </location>
</feature>
<keyword evidence="4" id="KW-0819">tRNA processing</keyword>
<dbReference type="InterPro" id="IPR002646">
    <property type="entry name" value="PolA_pol_head_dom"/>
</dbReference>
<evidence type="ECO:0000256" key="7">
    <source>
        <dbReference type="ARBA" id="ARBA00022842"/>
    </source>
</evidence>